<dbReference type="Proteomes" id="UP000053097">
    <property type="component" value="Unassembled WGS sequence"/>
</dbReference>
<reference evidence="1 2" key="1">
    <citation type="journal article" date="2014" name="Curr. Biol.">
        <title>The genome of the clonal raider ant Cerapachys biroi.</title>
        <authorList>
            <person name="Oxley P.R."/>
            <person name="Ji L."/>
            <person name="Fetter-Pruneda I."/>
            <person name="McKenzie S.K."/>
            <person name="Li C."/>
            <person name="Hu H."/>
            <person name="Zhang G."/>
            <person name="Kronauer D.J."/>
        </authorList>
    </citation>
    <scope>NUCLEOTIDE SEQUENCE [LARGE SCALE GENOMIC DNA]</scope>
</reference>
<evidence type="ECO:0000313" key="1">
    <source>
        <dbReference type="EMBL" id="EZA55640.1"/>
    </source>
</evidence>
<protein>
    <submittedName>
        <fullName evidence="1">Uncharacterized protein</fullName>
    </submittedName>
</protein>
<dbReference type="EMBL" id="KK107196">
    <property type="protein sequence ID" value="EZA55640.1"/>
    <property type="molecule type" value="Genomic_DNA"/>
</dbReference>
<name>A0A026WI08_OOCBI</name>
<organism evidence="1 2">
    <name type="scientific">Ooceraea biroi</name>
    <name type="common">Clonal raider ant</name>
    <name type="synonym">Cerapachys biroi</name>
    <dbReference type="NCBI Taxonomy" id="2015173"/>
    <lineage>
        <taxon>Eukaryota</taxon>
        <taxon>Metazoa</taxon>
        <taxon>Ecdysozoa</taxon>
        <taxon>Arthropoda</taxon>
        <taxon>Hexapoda</taxon>
        <taxon>Insecta</taxon>
        <taxon>Pterygota</taxon>
        <taxon>Neoptera</taxon>
        <taxon>Endopterygota</taxon>
        <taxon>Hymenoptera</taxon>
        <taxon>Apocrita</taxon>
        <taxon>Aculeata</taxon>
        <taxon>Formicoidea</taxon>
        <taxon>Formicidae</taxon>
        <taxon>Dorylinae</taxon>
        <taxon>Ooceraea</taxon>
    </lineage>
</organism>
<dbReference type="AlphaFoldDB" id="A0A026WI08"/>
<keyword evidence="2" id="KW-1185">Reference proteome</keyword>
<accession>A0A026WI08</accession>
<proteinExistence type="predicted"/>
<feature type="non-terminal residue" evidence="1">
    <location>
        <position position="1"/>
    </location>
</feature>
<evidence type="ECO:0000313" key="2">
    <source>
        <dbReference type="Proteomes" id="UP000053097"/>
    </source>
</evidence>
<dbReference type="OrthoDB" id="7699612at2759"/>
<sequence length="78" mass="8689">LLQQRVVSQLKKLWTNLKQTQRDALTKKRQACFATGGGPSQGQVDIDPDISNIAPNLMKTVPIIFTSNMSDKEINGKY</sequence>
<gene>
    <name evidence="1" type="ORF">X777_04312</name>
</gene>